<dbReference type="AlphaFoldDB" id="A0A2U9RA67"/>
<dbReference type="GO" id="GO:0016020">
    <property type="term" value="C:membrane"/>
    <property type="evidence" value="ECO:0007669"/>
    <property type="project" value="UniProtKB-SubCell"/>
</dbReference>
<evidence type="ECO:0000256" key="1">
    <source>
        <dbReference type="ARBA" id="ARBA00002489"/>
    </source>
</evidence>
<reference evidence="8 9" key="1">
    <citation type="submission" date="2018-06" db="EMBL/GenBank/DDBJ databases">
        <title>Population genomics shows no distinction between pathogenic Candida krusei and environmental Pichia kudriavzevii: One species, four names.</title>
        <authorList>
            <person name="Douglass A.P."/>
            <person name="Offei B."/>
            <person name="Braun-Galleani S."/>
            <person name="Coughlan A.Y."/>
            <person name="Martos A."/>
            <person name="Ortiz-Merino R.A."/>
            <person name="Byrne K.P."/>
            <person name="Wolfe K.H."/>
        </authorList>
    </citation>
    <scope>NUCLEOTIDE SEQUENCE [LARGE SCALE GENOMIC DNA]</scope>
    <source>
        <strain evidence="8 9">CBS573</strain>
    </source>
</reference>
<sequence length="235" mass="27504">MISYLKSPGKFISLEWLYSASFAILMFFILSMTSTMPVDVIVQSKTTNTHLATNTVIILVICVVFIAFATVLHLFRLLFNKLLLQEIPKPYIPITEKDIGKHASRMIEKEMDRCMQIKEMAMPKGNIEHPGLYHPSEYDNSDNVYELPNDLIYENVIQIIGQEIKYNGTLTLSNSKILRLDNHYSLREHLQFYQSDPKIKRFLDSYEELRFSGKPIYLKDFEEFLQNWSYVKKTI</sequence>
<gene>
    <name evidence="7" type="primary">DLT1</name>
    <name evidence="8" type="ORF">C5L36_0E03800</name>
</gene>
<keyword evidence="9" id="KW-1185">Reference proteome</keyword>
<dbReference type="OrthoDB" id="4096362at2759"/>
<keyword evidence="4 7" id="KW-0812">Transmembrane</keyword>
<comment type="subcellular location">
    <subcellularLocation>
        <location evidence="7">Membrane</location>
        <topology evidence="7">Multi-pass membrane protein</topology>
    </subcellularLocation>
</comment>
<dbReference type="STRING" id="4909.A0A2U9RA67"/>
<feature type="transmembrane region" description="Helical" evidence="7">
    <location>
        <begin position="16"/>
        <end position="36"/>
    </location>
</feature>
<organism evidence="8 9">
    <name type="scientific">Pichia kudriavzevii</name>
    <name type="common">Yeast</name>
    <name type="synonym">Issatchenkia orientalis</name>
    <dbReference type="NCBI Taxonomy" id="4909"/>
    <lineage>
        <taxon>Eukaryota</taxon>
        <taxon>Fungi</taxon>
        <taxon>Dikarya</taxon>
        <taxon>Ascomycota</taxon>
        <taxon>Saccharomycotina</taxon>
        <taxon>Pichiomycetes</taxon>
        <taxon>Pichiales</taxon>
        <taxon>Pichiaceae</taxon>
        <taxon>Pichia</taxon>
    </lineage>
</organism>
<feature type="transmembrane region" description="Helical" evidence="7">
    <location>
        <begin position="56"/>
        <end position="79"/>
    </location>
</feature>
<dbReference type="InterPro" id="IPR038869">
    <property type="entry name" value="DLT1"/>
</dbReference>
<evidence type="ECO:0000256" key="6">
    <source>
        <dbReference type="ARBA" id="ARBA00023136"/>
    </source>
</evidence>
<keyword evidence="5 7" id="KW-1133">Transmembrane helix</keyword>
<dbReference type="Proteomes" id="UP000249293">
    <property type="component" value="Chromosome 5"/>
</dbReference>
<protein>
    <recommendedName>
        <fullName evidence="3 7">Defect at low temperature protein 1</fullName>
    </recommendedName>
</protein>
<evidence type="ECO:0000256" key="2">
    <source>
        <dbReference type="ARBA" id="ARBA00005550"/>
    </source>
</evidence>
<dbReference type="VEuPathDB" id="FungiDB:C5L36_0E03800"/>
<evidence type="ECO:0000313" key="9">
    <source>
        <dbReference type="Proteomes" id="UP000249293"/>
    </source>
</evidence>
<evidence type="ECO:0000256" key="3">
    <source>
        <dbReference type="ARBA" id="ARBA00021353"/>
    </source>
</evidence>
<dbReference type="PANTHER" id="PTHR40021">
    <property type="entry name" value="DEFECT AT LOW TEMPERATURE PROTEIN 1"/>
    <property type="match status" value="1"/>
</dbReference>
<evidence type="ECO:0000256" key="4">
    <source>
        <dbReference type="ARBA" id="ARBA00022692"/>
    </source>
</evidence>
<keyword evidence="6 7" id="KW-0472">Membrane</keyword>
<accession>A0A2U9RA67</accession>
<evidence type="ECO:0000256" key="7">
    <source>
        <dbReference type="RuleBase" id="RU367100"/>
    </source>
</evidence>
<dbReference type="EMBL" id="CP028777">
    <property type="protein sequence ID" value="AWU78322.1"/>
    <property type="molecule type" value="Genomic_DNA"/>
</dbReference>
<dbReference type="PANTHER" id="PTHR40021:SF1">
    <property type="entry name" value="DEFECT AT LOW TEMPERATURE PROTEIN 1"/>
    <property type="match status" value="1"/>
</dbReference>
<evidence type="ECO:0000256" key="5">
    <source>
        <dbReference type="ARBA" id="ARBA00022989"/>
    </source>
</evidence>
<name>A0A2U9RA67_PICKU</name>
<comment type="similarity">
    <text evidence="2 7">Belongs to the DLT1 family.</text>
</comment>
<comment type="function">
    <text evidence="1 7">Required for growth under high-pressure and low-temperature conditions.</text>
</comment>
<evidence type="ECO:0000313" key="8">
    <source>
        <dbReference type="EMBL" id="AWU78322.1"/>
    </source>
</evidence>
<proteinExistence type="inferred from homology"/>